<keyword evidence="1" id="KW-0143">Chaperone</keyword>
<accession>A0AAE0DM68</accession>
<feature type="region of interest" description="Disordered" evidence="2">
    <location>
        <begin position="281"/>
        <end position="325"/>
    </location>
</feature>
<proteinExistence type="predicted"/>
<evidence type="ECO:0000256" key="1">
    <source>
        <dbReference type="ARBA" id="ARBA00023186"/>
    </source>
</evidence>
<protein>
    <recommendedName>
        <fullName evidence="3">J domain-containing protein</fullName>
    </recommendedName>
</protein>
<dbReference type="PROSITE" id="PS50076">
    <property type="entry name" value="DNAJ_2"/>
    <property type="match status" value="1"/>
</dbReference>
<evidence type="ECO:0000313" key="4">
    <source>
        <dbReference type="EMBL" id="KAK3174931.1"/>
    </source>
</evidence>
<dbReference type="EMBL" id="JASNWA010000006">
    <property type="protein sequence ID" value="KAK3174931.1"/>
    <property type="molecule type" value="Genomic_DNA"/>
</dbReference>
<feature type="compositionally biased region" description="Basic and acidic residues" evidence="2">
    <location>
        <begin position="291"/>
        <end position="325"/>
    </location>
</feature>
<dbReference type="InterPro" id="IPR001623">
    <property type="entry name" value="DnaJ_domain"/>
</dbReference>
<dbReference type="PANTHER" id="PTHR44360:SF1">
    <property type="entry name" value="DNAJ HOMOLOG SUBFAMILY B MEMBER 9"/>
    <property type="match status" value="1"/>
</dbReference>
<organism evidence="4 5">
    <name type="scientific">Lepraria neglecta</name>
    <dbReference type="NCBI Taxonomy" id="209136"/>
    <lineage>
        <taxon>Eukaryota</taxon>
        <taxon>Fungi</taxon>
        <taxon>Dikarya</taxon>
        <taxon>Ascomycota</taxon>
        <taxon>Pezizomycotina</taxon>
        <taxon>Lecanoromycetes</taxon>
        <taxon>OSLEUM clade</taxon>
        <taxon>Lecanoromycetidae</taxon>
        <taxon>Lecanorales</taxon>
        <taxon>Lecanorineae</taxon>
        <taxon>Stereocaulaceae</taxon>
        <taxon>Lepraria</taxon>
    </lineage>
</organism>
<feature type="compositionally biased region" description="Low complexity" evidence="2">
    <location>
        <begin position="33"/>
        <end position="49"/>
    </location>
</feature>
<gene>
    <name evidence="4" type="ORF">OEA41_002177</name>
</gene>
<keyword evidence="5" id="KW-1185">Reference proteome</keyword>
<dbReference type="GO" id="GO:0036503">
    <property type="term" value="P:ERAD pathway"/>
    <property type="evidence" value="ECO:0007669"/>
    <property type="project" value="TreeGrafter"/>
</dbReference>
<feature type="region of interest" description="Disordered" evidence="2">
    <location>
        <begin position="25"/>
        <end position="75"/>
    </location>
</feature>
<evidence type="ECO:0000256" key="2">
    <source>
        <dbReference type="SAM" id="MobiDB-lite"/>
    </source>
</evidence>
<evidence type="ECO:0000313" key="5">
    <source>
        <dbReference type="Proteomes" id="UP001276659"/>
    </source>
</evidence>
<dbReference type="PROSITE" id="PS00636">
    <property type="entry name" value="DNAJ_1"/>
    <property type="match status" value="1"/>
</dbReference>
<dbReference type="CDD" id="cd06257">
    <property type="entry name" value="DnaJ"/>
    <property type="match status" value="1"/>
</dbReference>
<dbReference type="Gene3D" id="1.10.287.110">
    <property type="entry name" value="DnaJ domain"/>
    <property type="match status" value="1"/>
</dbReference>
<dbReference type="GO" id="GO:0051087">
    <property type="term" value="F:protein-folding chaperone binding"/>
    <property type="evidence" value="ECO:0007669"/>
    <property type="project" value="TreeGrafter"/>
</dbReference>
<dbReference type="PRINTS" id="PR00625">
    <property type="entry name" value="JDOMAIN"/>
</dbReference>
<feature type="domain" description="J" evidence="3">
    <location>
        <begin position="71"/>
        <end position="154"/>
    </location>
</feature>
<dbReference type="Pfam" id="PF00226">
    <property type="entry name" value="DnaJ"/>
    <property type="match status" value="1"/>
</dbReference>
<evidence type="ECO:0000259" key="3">
    <source>
        <dbReference type="PROSITE" id="PS50076"/>
    </source>
</evidence>
<feature type="compositionally biased region" description="Basic and acidic residues" evidence="2">
    <location>
        <begin position="55"/>
        <end position="66"/>
    </location>
</feature>
<dbReference type="InterPro" id="IPR018253">
    <property type="entry name" value="DnaJ_domain_CS"/>
</dbReference>
<dbReference type="InterPro" id="IPR051948">
    <property type="entry name" value="Hsp70_co-chaperone_J-domain"/>
</dbReference>
<comment type="caution">
    <text evidence="4">The sequence shown here is derived from an EMBL/GenBank/DDBJ whole genome shotgun (WGS) entry which is preliminary data.</text>
</comment>
<dbReference type="SUPFAM" id="SSF46565">
    <property type="entry name" value="Chaperone J-domain"/>
    <property type="match status" value="1"/>
</dbReference>
<name>A0AAE0DM68_9LECA</name>
<dbReference type="InterPro" id="IPR036869">
    <property type="entry name" value="J_dom_sf"/>
</dbReference>
<dbReference type="PANTHER" id="PTHR44360">
    <property type="entry name" value="DNAJ HOMOLOG SUBFAMILY B MEMBER 9"/>
    <property type="match status" value="1"/>
</dbReference>
<reference evidence="4" key="1">
    <citation type="submission" date="2022-11" db="EMBL/GenBank/DDBJ databases">
        <title>Chromosomal genome sequence assembly and mating type (MAT) locus characterization of the leprose asexual lichenized fungus Lepraria neglecta (Nyl.) Erichsen.</title>
        <authorList>
            <person name="Allen J.L."/>
            <person name="Pfeffer B."/>
        </authorList>
    </citation>
    <scope>NUCLEOTIDE SEQUENCE</scope>
    <source>
        <strain evidence="4">Allen 5258</strain>
    </source>
</reference>
<dbReference type="GO" id="GO:0051787">
    <property type="term" value="F:misfolded protein binding"/>
    <property type="evidence" value="ECO:0007669"/>
    <property type="project" value="TreeGrafter"/>
</dbReference>
<dbReference type="GO" id="GO:0005783">
    <property type="term" value="C:endoplasmic reticulum"/>
    <property type="evidence" value="ECO:0007669"/>
    <property type="project" value="TreeGrafter"/>
</dbReference>
<dbReference type="SMART" id="SM00271">
    <property type="entry name" value="DnaJ"/>
    <property type="match status" value="1"/>
</dbReference>
<dbReference type="Proteomes" id="UP001276659">
    <property type="component" value="Unassembled WGS sequence"/>
</dbReference>
<sequence>MLKKPSFLLSSYSNFHCLYWPNSSPTTTSATYSQPSQHRSSQQRKSQWRCYATVRPDRPPPDHADDAPWPDLPNPRAVPTPYQIFRLKKNAPYSKRRFYELAKIYHPDKNGHQNGPSEIHHLPGAIKMERYRLIVAAHEILSDPDKRSAYDASGAGWNGRPEHGAPKYHWGQSHGAKWSGFDTNDSPFRNATWEDWERWYTRDKTKQEPVYFSNGGFLILVIAAVSLGGFGQSLRVGDYSNIFERQVERVHDDASKVLRKRKTESTGFGNRDERLQNFLMTRDPRGYGITDPKEESYRKLLPEPEHCMSEEIHRRGHDHDQDSSR</sequence>
<dbReference type="AlphaFoldDB" id="A0AAE0DM68"/>